<dbReference type="InterPro" id="IPR002798">
    <property type="entry name" value="SpoIIM-like"/>
</dbReference>
<reference evidence="2" key="1">
    <citation type="submission" date="2021-01" db="EMBL/GenBank/DDBJ databases">
        <title>Whole genome shotgun sequence of Virgisporangium ochraceum NBRC 16418.</title>
        <authorList>
            <person name="Komaki H."/>
            <person name="Tamura T."/>
        </authorList>
    </citation>
    <scope>NUCLEOTIDE SEQUENCE</scope>
    <source>
        <strain evidence="2">NBRC 16418</strain>
    </source>
</reference>
<feature type="transmembrane region" description="Helical" evidence="1">
    <location>
        <begin position="220"/>
        <end position="238"/>
    </location>
</feature>
<dbReference type="PANTHER" id="PTHR35337:SF1">
    <property type="entry name" value="SLR1478 PROTEIN"/>
    <property type="match status" value="1"/>
</dbReference>
<dbReference type="EMBL" id="BOPH01000061">
    <property type="protein sequence ID" value="GIJ69384.1"/>
    <property type="molecule type" value="Genomic_DNA"/>
</dbReference>
<evidence type="ECO:0000313" key="3">
    <source>
        <dbReference type="Proteomes" id="UP000635606"/>
    </source>
</evidence>
<dbReference type="RefSeq" id="WP_203929308.1">
    <property type="nucleotide sequence ID" value="NZ_BOPH01000061.1"/>
</dbReference>
<comment type="caution">
    <text evidence="2">The sequence shown here is derived from an EMBL/GenBank/DDBJ whole genome shotgun (WGS) entry which is preliminary data.</text>
</comment>
<evidence type="ECO:0000313" key="2">
    <source>
        <dbReference type="EMBL" id="GIJ69384.1"/>
    </source>
</evidence>
<dbReference type="Pfam" id="PF01944">
    <property type="entry name" value="SpoIIM"/>
    <property type="match status" value="1"/>
</dbReference>
<accession>A0A8J4EC87</accession>
<keyword evidence="3" id="KW-1185">Reference proteome</keyword>
<gene>
    <name evidence="2" type="ORF">Voc01_043010</name>
</gene>
<evidence type="ECO:0000256" key="1">
    <source>
        <dbReference type="SAM" id="Phobius"/>
    </source>
</evidence>
<feature type="transmembrane region" description="Helical" evidence="1">
    <location>
        <begin position="259"/>
        <end position="279"/>
    </location>
</feature>
<keyword evidence="1" id="KW-1133">Transmembrane helix</keyword>
<organism evidence="2 3">
    <name type="scientific">Virgisporangium ochraceum</name>
    <dbReference type="NCBI Taxonomy" id="65505"/>
    <lineage>
        <taxon>Bacteria</taxon>
        <taxon>Bacillati</taxon>
        <taxon>Actinomycetota</taxon>
        <taxon>Actinomycetes</taxon>
        <taxon>Micromonosporales</taxon>
        <taxon>Micromonosporaceae</taxon>
        <taxon>Virgisporangium</taxon>
    </lineage>
</organism>
<dbReference type="AlphaFoldDB" id="A0A8J4EC87"/>
<proteinExistence type="predicted"/>
<sequence length="329" mass="35308">MDLDAYVAEHAGEWRRLDQLSRRRRLSAPEADELVILYQRTATHLSAVRSRSPDPALVARLSRLVLQARSALTGGPGFSLRSVGRFFSVTFPLAVYRAAPWWLGVTAAFATLSGVLMWYVASHPEVPAMLLSEDQIDELVNSSFAGYYTEYQPQNFALQVWTNNAFLAAQCLAGGVLVLPVVYVLAVNALSLGLVGGIMIGNGRADVFFGLVTPHGLLELTAVFIAAGFGLRIGWAWIAPGPLRTRGRALGETAREGMVVALGLVLVLFISGLIEAFVTPAPVPTMVRIAIGVTAFVGFLGYVFGFGVRAAQSGESADVEERDALVPMA</sequence>
<keyword evidence="1" id="KW-0812">Transmembrane</keyword>
<protein>
    <submittedName>
        <fullName evidence="2">Membrane protein</fullName>
    </submittedName>
</protein>
<feature type="transmembrane region" description="Helical" evidence="1">
    <location>
        <begin position="101"/>
        <end position="121"/>
    </location>
</feature>
<dbReference type="PANTHER" id="PTHR35337">
    <property type="entry name" value="SLR1478 PROTEIN"/>
    <property type="match status" value="1"/>
</dbReference>
<dbReference type="Proteomes" id="UP000635606">
    <property type="component" value="Unassembled WGS sequence"/>
</dbReference>
<keyword evidence="1" id="KW-0472">Membrane</keyword>
<feature type="transmembrane region" description="Helical" evidence="1">
    <location>
        <begin position="176"/>
        <end position="200"/>
    </location>
</feature>
<name>A0A8J4EC87_9ACTN</name>
<feature type="transmembrane region" description="Helical" evidence="1">
    <location>
        <begin position="285"/>
        <end position="304"/>
    </location>
</feature>